<dbReference type="AlphaFoldDB" id="A0A0E9SEW6"/>
<reference evidence="1" key="2">
    <citation type="journal article" date="2015" name="Fish Shellfish Immunol.">
        <title>Early steps in the European eel (Anguilla anguilla)-Vibrio vulnificus interaction in the gills: Role of the RtxA13 toxin.</title>
        <authorList>
            <person name="Callol A."/>
            <person name="Pajuelo D."/>
            <person name="Ebbesson L."/>
            <person name="Teles M."/>
            <person name="MacKenzie S."/>
            <person name="Amaro C."/>
        </authorList>
    </citation>
    <scope>NUCLEOTIDE SEQUENCE</scope>
</reference>
<proteinExistence type="predicted"/>
<accession>A0A0E9SEW6</accession>
<sequence>MLKGFMRGAALKGHLWTQE</sequence>
<protein>
    <submittedName>
        <fullName evidence="1">Uncharacterized protein</fullName>
    </submittedName>
</protein>
<evidence type="ECO:0000313" key="1">
    <source>
        <dbReference type="EMBL" id="JAH39777.1"/>
    </source>
</evidence>
<dbReference type="EMBL" id="GBXM01068800">
    <property type="protein sequence ID" value="JAH39777.1"/>
    <property type="molecule type" value="Transcribed_RNA"/>
</dbReference>
<organism evidence="1">
    <name type="scientific">Anguilla anguilla</name>
    <name type="common">European freshwater eel</name>
    <name type="synonym">Muraena anguilla</name>
    <dbReference type="NCBI Taxonomy" id="7936"/>
    <lineage>
        <taxon>Eukaryota</taxon>
        <taxon>Metazoa</taxon>
        <taxon>Chordata</taxon>
        <taxon>Craniata</taxon>
        <taxon>Vertebrata</taxon>
        <taxon>Euteleostomi</taxon>
        <taxon>Actinopterygii</taxon>
        <taxon>Neopterygii</taxon>
        <taxon>Teleostei</taxon>
        <taxon>Anguilliformes</taxon>
        <taxon>Anguillidae</taxon>
        <taxon>Anguilla</taxon>
    </lineage>
</organism>
<name>A0A0E9SEW6_ANGAN</name>
<reference evidence="1" key="1">
    <citation type="submission" date="2014-11" db="EMBL/GenBank/DDBJ databases">
        <authorList>
            <person name="Amaro Gonzalez C."/>
        </authorList>
    </citation>
    <scope>NUCLEOTIDE SEQUENCE</scope>
</reference>